<organism evidence="1">
    <name type="scientific">Cladocopium goreaui</name>
    <dbReference type="NCBI Taxonomy" id="2562237"/>
    <lineage>
        <taxon>Eukaryota</taxon>
        <taxon>Sar</taxon>
        <taxon>Alveolata</taxon>
        <taxon>Dinophyceae</taxon>
        <taxon>Suessiales</taxon>
        <taxon>Symbiodiniaceae</taxon>
        <taxon>Cladocopium</taxon>
    </lineage>
</organism>
<dbReference type="EMBL" id="CAMXCT020006733">
    <property type="protein sequence ID" value="CAL1172513.1"/>
    <property type="molecule type" value="Genomic_DNA"/>
</dbReference>
<comment type="caution">
    <text evidence="1">The sequence shown here is derived from an EMBL/GenBank/DDBJ whole genome shotgun (WGS) entry which is preliminary data.</text>
</comment>
<gene>
    <name evidence="1" type="ORF">C1SCF055_LOCUS43658</name>
</gene>
<dbReference type="Proteomes" id="UP001152797">
    <property type="component" value="Unassembled WGS sequence"/>
</dbReference>
<dbReference type="EMBL" id="CAMXCT010006733">
    <property type="protein sequence ID" value="CAI4019138.1"/>
    <property type="molecule type" value="Genomic_DNA"/>
</dbReference>
<evidence type="ECO:0000313" key="3">
    <source>
        <dbReference type="Proteomes" id="UP001152797"/>
    </source>
</evidence>
<proteinExistence type="predicted"/>
<reference evidence="2 3" key="2">
    <citation type="submission" date="2024-05" db="EMBL/GenBank/DDBJ databases">
        <authorList>
            <person name="Chen Y."/>
            <person name="Shah S."/>
            <person name="Dougan E. K."/>
            <person name="Thang M."/>
            <person name="Chan C."/>
        </authorList>
    </citation>
    <scope>NUCLEOTIDE SEQUENCE [LARGE SCALE GENOMIC DNA]</scope>
</reference>
<protein>
    <submittedName>
        <fullName evidence="1">Uncharacterized protein</fullName>
    </submittedName>
</protein>
<dbReference type="AlphaFoldDB" id="A0A9P1GQN8"/>
<evidence type="ECO:0000313" key="1">
    <source>
        <dbReference type="EMBL" id="CAI4019138.1"/>
    </source>
</evidence>
<accession>A0A9P1GQN8</accession>
<sequence length="296" mass="33157">MIEALRLDEALLNNMGVRQAVLNQAQAREPTFEAAQVMPPPGFGYGPPPGLELPRCKVSMDSLLEASTHISDDVGTQFRDDGSRVSFSSNHSASASQCDINCLGSISECKFLINDLHNFGAILLSRLNNASQTFEPVDEELTMATGQICVIVEELVSEAEQVALELSFASQNEVLHLKLYGSIKQDLALDAVEKLAKLRNRTRKVRSDYLWILERLRYLSKCVEAVWDDSMDRGEASCISDLLELGMNHIEVSADFLEDCSDFWIMLHKAELQLPDLKEDKTRDRKVKKATEHRRA</sequence>
<reference evidence="1" key="1">
    <citation type="submission" date="2022-10" db="EMBL/GenBank/DDBJ databases">
        <authorList>
            <person name="Chen Y."/>
            <person name="Dougan E. K."/>
            <person name="Chan C."/>
            <person name="Rhodes N."/>
            <person name="Thang M."/>
        </authorList>
    </citation>
    <scope>NUCLEOTIDE SEQUENCE</scope>
</reference>
<dbReference type="EMBL" id="CAMXCT030006733">
    <property type="protein sequence ID" value="CAL4806450.1"/>
    <property type="molecule type" value="Genomic_DNA"/>
</dbReference>
<dbReference type="OrthoDB" id="426026at2759"/>
<evidence type="ECO:0000313" key="2">
    <source>
        <dbReference type="EMBL" id="CAL4806450.1"/>
    </source>
</evidence>
<name>A0A9P1GQN8_9DINO</name>
<keyword evidence="3" id="KW-1185">Reference proteome</keyword>